<dbReference type="Gene3D" id="3.40.50.1820">
    <property type="entry name" value="alpha/beta hydrolase"/>
    <property type="match status" value="1"/>
</dbReference>
<gene>
    <name evidence="2" type="ORF">EOD73_08075</name>
</gene>
<organism evidence="2 3">
    <name type="scientific">Inhella crocodyli</name>
    <dbReference type="NCBI Taxonomy" id="2499851"/>
    <lineage>
        <taxon>Bacteria</taxon>
        <taxon>Pseudomonadati</taxon>
        <taxon>Pseudomonadota</taxon>
        <taxon>Betaproteobacteria</taxon>
        <taxon>Burkholderiales</taxon>
        <taxon>Sphaerotilaceae</taxon>
        <taxon>Inhella</taxon>
    </lineage>
</organism>
<dbReference type="InterPro" id="IPR033124">
    <property type="entry name" value="Ser_caboxypep_his_AS"/>
</dbReference>
<evidence type="ECO:0000313" key="2">
    <source>
        <dbReference type="EMBL" id="RVT85995.1"/>
    </source>
</evidence>
<evidence type="ECO:0000259" key="1">
    <source>
        <dbReference type="Pfam" id="PF12697"/>
    </source>
</evidence>
<dbReference type="EMBL" id="SACM01000002">
    <property type="protein sequence ID" value="RVT85995.1"/>
    <property type="molecule type" value="Genomic_DNA"/>
</dbReference>
<comment type="caution">
    <text evidence="2">The sequence shown here is derived from an EMBL/GenBank/DDBJ whole genome shotgun (WGS) entry which is preliminary data.</text>
</comment>
<dbReference type="PANTHER" id="PTHR43798">
    <property type="entry name" value="MONOACYLGLYCEROL LIPASE"/>
    <property type="match status" value="1"/>
</dbReference>
<feature type="domain" description="AB hydrolase-1" evidence="1">
    <location>
        <begin position="25"/>
        <end position="265"/>
    </location>
</feature>
<dbReference type="Pfam" id="PF12697">
    <property type="entry name" value="Abhydrolase_6"/>
    <property type="match status" value="1"/>
</dbReference>
<dbReference type="SUPFAM" id="SSF53474">
    <property type="entry name" value="alpha/beta-Hydrolases"/>
    <property type="match status" value="1"/>
</dbReference>
<sequence length="276" mass="29411">MLAMPSLPLAPSPFVREAGYDGTPVVLLHSSASSSSQWRALMESLSAQHRVLAPDLQGCGKSAPWHFQRPLRLDDEVDALAAMFERAGPRFHLVGHSFGGAVALRAALRHADRLASLTLFEPVLFSLLMAAAPDSEGAREIDAISRHTTQLLDAGQLEAATEAFVDYWMGAGRYASTPEAKRPNLQAGLPAVKGHWQALFGEPTPLRAWASLPCPCLLMTGERSRASALGVAAQLRQVLPSLSTVDIPGAGHMAPVTHPEPVNAAIAAFIAEHDPN</sequence>
<dbReference type="AlphaFoldDB" id="A0A437LKP8"/>
<dbReference type="GO" id="GO:0016020">
    <property type="term" value="C:membrane"/>
    <property type="evidence" value="ECO:0007669"/>
    <property type="project" value="TreeGrafter"/>
</dbReference>
<dbReference type="Proteomes" id="UP000288587">
    <property type="component" value="Unassembled WGS sequence"/>
</dbReference>
<proteinExistence type="predicted"/>
<reference evidence="2 3" key="1">
    <citation type="submission" date="2019-01" db="EMBL/GenBank/DDBJ databases">
        <authorList>
            <person name="Chen W.-M."/>
        </authorList>
    </citation>
    <scope>NUCLEOTIDE SEQUENCE [LARGE SCALE GENOMIC DNA]</scope>
    <source>
        <strain evidence="2 3">CCP-18</strain>
    </source>
</reference>
<dbReference type="GO" id="GO:0004185">
    <property type="term" value="F:serine-type carboxypeptidase activity"/>
    <property type="evidence" value="ECO:0007669"/>
    <property type="project" value="InterPro"/>
</dbReference>
<dbReference type="InterPro" id="IPR050266">
    <property type="entry name" value="AB_hydrolase_sf"/>
</dbReference>
<dbReference type="PROSITE" id="PS00560">
    <property type="entry name" value="CARBOXYPEPT_SER_HIS"/>
    <property type="match status" value="1"/>
</dbReference>
<dbReference type="PRINTS" id="PR00111">
    <property type="entry name" value="ABHYDROLASE"/>
</dbReference>
<dbReference type="InterPro" id="IPR000073">
    <property type="entry name" value="AB_hydrolase_1"/>
</dbReference>
<name>A0A437LKP8_9BURK</name>
<keyword evidence="2" id="KW-0378">Hydrolase</keyword>
<evidence type="ECO:0000313" key="3">
    <source>
        <dbReference type="Proteomes" id="UP000288587"/>
    </source>
</evidence>
<protein>
    <submittedName>
        <fullName evidence="2">Alpha/beta hydrolase</fullName>
    </submittedName>
</protein>
<dbReference type="OrthoDB" id="6117067at2"/>
<accession>A0A437LKP8</accession>
<dbReference type="PANTHER" id="PTHR43798:SF33">
    <property type="entry name" value="HYDROLASE, PUTATIVE (AFU_ORTHOLOGUE AFUA_2G14860)-RELATED"/>
    <property type="match status" value="1"/>
</dbReference>
<keyword evidence="3" id="KW-1185">Reference proteome</keyword>
<dbReference type="InterPro" id="IPR029058">
    <property type="entry name" value="AB_hydrolase_fold"/>
</dbReference>